<dbReference type="EMBL" id="JADFTS010000006">
    <property type="protein sequence ID" value="KAF9603818.1"/>
    <property type="molecule type" value="Genomic_DNA"/>
</dbReference>
<dbReference type="InterPro" id="IPR014743">
    <property type="entry name" value="Cl-channel_core"/>
</dbReference>
<dbReference type="GO" id="GO:0015108">
    <property type="term" value="F:chloride transmembrane transporter activity"/>
    <property type="evidence" value="ECO:0007669"/>
    <property type="project" value="InterPro"/>
</dbReference>
<reference evidence="8 9" key="1">
    <citation type="submission" date="2020-10" db="EMBL/GenBank/DDBJ databases">
        <title>The Coptis chinensis genome and diversification of protoberbering-type alkaloids.</title>
        <authorList>
            <person name="Wang B."/>
            <person name="Shu S."/>
            <person name="Song C."/>
            <person name="Liu Y."/>
        </authorList>
    </citation>
    <scope>NUCLEOTIDE SEQUENCE [LARGE SCALE GENOMIC DNA]</scope>
    <source>
        <strain evidence="8">HL-2020</strain>
        <tissue evidence="8">Leaf</tissue>
    </source>
</reference>
<name>A0A835LQ12_9MAGN</name>
<dbReference type="GO" id="GO:0009671">
    <property type="term" value="F:nitrate:proton symporter activity"/>
    <property type="evidence" value="ECO:0007669"/>
    <property type="project" value="TreeGrafter"/>
</dbReference>
<evidence type="ECO:0000256" key="3">
    <source>
        <dbReference type="ARBA" id="ARBA00022737"/>
    </source>
</evidence>
<keyword evidence="4 7" id="KW-1133">Transmembrane helix</keyword>
<evidence type="ECO:0000256" key="5">
    <source>
        <dbReference type="ARBA" id="ARBA00023122"/>
    </source>
</evidence>
<dbReference type="SUPFAM" id="SSF81340">
    <property type="entry name" value="Clc chloride channel"/>
    <property type="match status" value="1"/>
</dbReference>
<organism evidence="8 9">
    <name type="scientific">Coptis chinensis</name>
    <dbReference type="NCBI Taxonomy" id="261450"/>
    <lineage>
        <taxon>Eukaryota</taxon>
        <taxon>Viridiplantae</taxon>
        <taxon>Streptophyta</taxon>
        <taxon>Embryophyta</taxon>
        <taxon>Tracheophyta</taxon>
        <taxon>Spermatophyta</taxon>
        <taxon>Magnoliopsida</taxon>
        <taxon>Ranunculales</taxon>
        <taxon>Ranunculaceae</taxon>
        <taxon>Coptidoideae</taxon>
        <taxon>Coptis</taxon>
    </lineage>
</organism>
<proteinExistence type="predicted"/>
<accession>A0A835LQ12</accession>
<dbReference type="Gene3D" id="1.10.3080.10">
    <property type="entry name" value="Clc chloride channel"/>
    <property type="match status" value="1"/>
</dbReference>
<feature type="transmembrane region" description="Helical" evidence="7">
    <location>
        <begin position="34"/>
        <end position="50"/>
    </location>
</feature>
<keyword evidence="6 7" id="KW-0472">Membrane</keyword>
<feature type="transmembrane region" description="Helical" evidence="7">
    <location>
        <begin position="121"/>
        <end position="143"/>
    </location>
</feature>
<dbReference type="Pfam" id="PF00654">
    <property type="entry name" value="Voltage_CLC"/>
    <property type="match status" value="1"/>
</dbReference>
<dbReference type="InterPro" id="IPR001807">
    <property type="entry name" value="ClC"/>
</dbReference>
<keyword evidence="9" id="KW-1185">Reference proteome</keyword>
<dbReference type="PRINTS" id="PR00762">
    <property type="entry name" value="CLCHANNEL"/>
</dbReference>
<evidence type="ECO:0000313" key="9">
    <source>
        <dbReference type="Proteomes" id="UP000631114"/>
    </source>
</evidence>
<dbReference type="Proteomes" id="UP000631114">
    <property type="component" value="Unassembled WGS sequence"/>
</dbReference>
<keyword evidence="5" id="KW-0129">CBS domain</keyword>
<dbReference type="InterPro" id="IPR051280">
    <property type="entry name" value="Cl-channel/antiporter"/>
</dbReference>
<comment type="subcellular location">
    <subcellularLocation>
        <location evidence="1">Membrane</location>
        <topology evidence="1">Multi-pass membrane protein</topology>
    </subcellularLocation>
</comment>
<dbReference type="PANTHER" id="PTHR11689:SF67">
    <property type="entry name" value="CHLORIDE CHANNEL PROTEIN CLC-A"/>
    <property type="match status" value="1"/>
</dbReference>
<dbReference type="OrthoDB" id="428525at2759"/>
<dbReference type="PANTHER" id="PTHR11689">
    <property type="entry name" value="CHLORIDE CHANNEL PROTEIN CLC FAMILY MEMBER"/>
    <property type="match status" value="1"/>
</dbReference>
<keyword evidence="3" id="KW-0677">Repeat</keyword>
<comment type="caution">
    <text evidence="8">The sequence shown here is derived from an EMBL/GenBank/DDBJ whole genome shotgun (WGS) entry which is preliminary data.</text>
</comment>
<evidence type="ECO:0000256" key="1">
    <source>
        <dbReference type="ARBA" id="ARBA00004141"/>
    </source>
</evidence>
<sequence length="219" mass="23720">MLRYFLHALFSLFLGRVFLLQGLALQVEYDIAPYHGLLLGLFLMTVGMSIDPKFLVSNFPVILGTLGLLIGGKGILVASIGRLFSVSMIAAIRVGLLLPLGGEFTIYLLMERLLIRYLMGFIYFTVANLVLSLVATVLCVMFAPTAAGSSIPEIKAYLNGVDTPNMFGAPQFVVKIIGSICAVSAGLDQGNERPLVHIGYCIASLLGQGGPDKHRLKWR</sequence>
<evidence type="ECO:0000256" key="4">
    <source>
        <dbReference type="ARBA" id="ARBA00022989"/>
    </source>
</evidence>
<dbReference type="AlphaFoldDB" id="A0A835LQ12"/>
<protein>
    <submittedName>
        <fullName evidence="8">Uncharacterized protein</fullName>
    </submittedName>
</protein>
<dbReference type="GO" id="GO:0009705">
    <property type="term" value="C:plant-type vacuole membrane"/>
    <property type="evidence" value="ECO:0007669"/>
    <property type="project" value="TreeGrafter"/>
</dbReference>
<evidence type="ECO:0000313" key="8">
    <source>
        <dbReference type="EMBL" id="KAF9603818.1"/>
    </source>
</evidence>
<feature type="transmembrane region" description="Helical" evidence="7">
    <location>
        <begin position="90"/>
        <end position="109"/>
    </location>
</feature>
<keyword evidence="2 7" id="KW-0812">Transmembrane</keyword>
<evidence type="ECO:0000256" key="7">
    <source>
        <dbReference type="SAM" id="Phobius"/>
    </source>
</evidence>
<feature type="transmembrane region" description="Helical" evidence="7">
    <location>
        <begin position="62"/>
        <end position="84"/>
    </location>
</feature>
<evidence type="ECO:0000256" key="6">
    <source>
        <dbReference type="ARBA" id="ARBA00023136"/>
    </source>
</evidence>
<evidence type="ECO:0000256" key="2">
    <source>
        <dbReference type="ARBA" id="ARBA00022692"/>
    </source>
</evidence>
<gene>
    <name evidence="8" type="ORF">IFM89_037952</name>
</gene>